<name>A0A7T3G1C2_9EURY</name>
<keyword evidence="4 7" id="KW-0812">Transmembrane</keyword>
<evidence type="ECO:0000313" key="9">
    <source>
        <dbReference type="Proteomes" id="UP000595001"/>
    </source>
</evidence>
<evidence type="ECO:0000256" key="3">
    <source>
        <dbReference type="ARBA" id="ARBA00022475"/>
    </source>
</evidence>
<dbReference type="CDD" id="cd13127">
    <property type="entry name" value="MATE_tuaB_like"/>
    <property type="match status" value="1"/>
</dbReference>
<dbReference type="EMBL" id="CP065856">
    <property type="protein sequence ID" value="QPV64342.1"/>
    <property type="molecule type" value="Genomic_DNA"/>
</dbReference>
<feature type="transmembrane region" description="Helical" evidence="7">
    <location>
        <begin position="369"/>
        <end position="389"/>
    </location>
</feature>
<dbReference type="GeneID" id="60588213"/>
<evidence type="ECO:0000313" key="8">
    <source>
        <dbReference type="EMBL" id="QPV64342.1"/>
    </source>
</evidence>
<dbReference type="AlphaFoldDB" id="A0A7T3G1C2"/>
<feature type="transmembrane region" description="Helical" evidence="7">
    <location>
        <begin position="304"/>
        <end position="326"/>
    </location>
</feature>
<evidence type="ECO:0000256" key="7">
    <source>
        <dbReference type="SAM" id="Phobius"/>
    </source>
</evidence>
<evidence type="ECO:0000256" key="1">
    <source>
        <dbReference type="ARBA" id="ARBA00004651"/>
    </source>
</evidence>
<sequence length="497" mass="55185">MLEYFQRIYRRLTSGETTEEQAIQSGVWVAGINVGDRILQLLKVVILARLLSPKAFGLLGIALLVIKGLRRFSNLGFDQALIQHRDENVDAYLNTAWLVKIARGLLIAAVAVFSAPHLARFFSEPQATPLIRAIGVANLLLTLQNPAIVYFRKDLDFHKEFGYKITARFADFGVAVGFAFVYRSVWALAAGIAAMNLVQFALSYRILDYRPRLEFELEYAREMFGFGKWIFAQACLSFLLVEADDGFVGWFFTASILGYYQLAYRYSNAPATEITQVVRRVAFPSFSKIQDNPVKLRNGLFRTVNLTAAVSFPIAAGIFVTAPQFVNVAFGKQWTPMIPLMQALALLGGVRSINELFNSLYKSRGMPEYVAYFLIVQVTIVAIGIFPVAKSFGVLGVAYLLVGQSVIIGPLKAYLALSLVDGTGSRLLPLVFYPFIGSSIMAIVVTFVRRYLRFGLIELAVLVIIGAASYIAVMIAIEKRTGYELIESFKDIRSAVS</sequence>
<evidence type="ECO:0000256" key="6">
    <source>
        <dbReference type="ARBA" id="ARBA00023136"/>
    </source>
</evidence>
<feature type="transmembrane region" description="Helical" evidence="7">
    <location>
        <begin position="454"/>
        <end position="477"/>
    </location>
</feature>
<dbReference type="OrthoDB" id="202076at2157"/>
<dbReference type="KEGG" id="hlt:I7X12_06930"/>
<comment type="subcellular location">
    <subcellularLocation>
        <location evidence="1">Cell membrane</location>
        <topology evidence="1">Multi-pass membrane protein</topology>
    </subcellularLocation>
</comment>
<dbReference type="Proteomes" id="UP000595001">
    <property type="component" value="Chromosome"/>
</dbReference>
<dbReference type="InterPro" id="IPR050833">
    <property type="entry name" value="Poly_Biosynth_Transport"/>
</dbReference>
<keyword evidence="6 7" id="KW-0472">Membrane</keyword>
<organism evidence="8 9">
    <name type="scientific">Halosimplex litoreum</name>
    <dbReference type="NCBI Taxonomy" id="1198301"/>
    <lineage>
        <taxon>Archaea</taxon>
        <taxon>Methanobacteriati</taxon>
        <taxon>Methanobacteriota</taxon>
        <taxon>Stenosarchaea group</taxon>
        <taxon>Halobacteria</taxon>
        <taxon>Halobacteriales</taxon>
        <taxon>Haloarculaceae</taxon>
        <taxon>Halosimplex</taxon>
    </lineage>
</organism>
<dbReference type="GO" id="GO:0005886">
    <property type="term" value="C:plasma membrane"/>
    <property type="evidence" value="ECO:0007669"/>
    <property type="project" value="UniProtKB-SubCell"/>
</dbReference>
<feature type="transmembrane region" description="Helical" evidence="7">
    <location>
        <begin position="395"/>
        <end position="415"/>
    </location>
</feature>
<proteinExistence type="inferred from homology"/>
<accession>A0A7T3G1C2</accession>
<protein>
    <submittedName>
        <fullName evidence="8">Lipopolysaccharide biosynthesis protein</fullName>
    </submittedName>
</protein>
<dbReference type="PANTHER" id="PTHR30250:SF10">
    <property type="entry name" value="LIPOPOLYSACCHARIDE BIOSYNTHESIS PROTEIN WZXC"/>
    <property type="match status" value="1"/>
</dbReference>
<evidence type="ECO:0000256" key="2">
    <source>
        <dbReference type="ARBA" id="ARBA00007430"/>
    </source>
</evidence>
<feature type="transmembrane region" description="Helical" evidence="7">
    <location>
        <begin position="131"/>
        <end position="151"/>
    </location>
</feature>
<feature type="transmembrane region" description="Helical" evidence="7">
    <location>
        <begin position="101"/>
        <end position="119"/>
    </location>
</feature>
<reference evidence="8 9" key="1">
    <citation type="submission" date="2020-12" db="EMBL/GenBank/DDBJ databases">
        <title>Halosimplex halophilum sp. nov. and Halosimplex salinum sp. nov., two new members of the genus Halosimplex.</title>
        <authorList>
            <person name="Cui H.L."/>
        </authorList>
    </citation>
    <scope>NUCLEOTIDE SEQUENCE [LARGE SCALE GENOMIC DNA]</scope>
    <source>
        <strain evidence="8 9">YGH94</strain>
    </source>
</reference>
<keyword evidence="3" id="KW-1003">Cell membrane</keyword>
<dbReference type="RefSeq" id="WP_198063115.1">
    <property type="nucleotide sequence ID" value="NZ_CP065856.1"/>
</dbReference>
<keyword evidence="5 7" id="KW-1133">Transmembrane helix</keyword>
<gene>
    <name evidence="8" type="ORF">I7X12_06930</name>
</gene>
<comment type="similarity">
    <text evidence="2">Belongs to the polysaccharide synthase family.</text>
</comment>
<keyword evidence="9" id="KW-1185">Reference proteome</keyword>
<dbReference type="Pfam" id="PF13440">
    <property type="entry name" value="Polysacc_synt_3"/>
    <property type="match status" value="1"/>
</dbReference>
<feature type="transmembrane region" description="Helical" evidence="7">
    <location>
        <begin position="427"/>
        <end position="448"/>
    </location>
</feature>
<evidence type="ECO:0000256" key="4">
    <source>
        <dbReference type="ARBA" id="ARBA00022692"/>
    </source>
</evidence>
<dbReference type="PANTHER" id="PTHR30250">
    <property type="entry name" value="PST FAMILY PREDICTED COLANIC ACID TRANSPORTER"/>
    <property type="match status" value="1"/>
</dbReference>
<evidence type="ECO:0000256" key="5">
    <source>
        <dbReference type="ARBA" id="ARBA00022989"/>
    </source>
</evidence>
<feature type="transmembrane region" description="Helical" evidence="7">
    <location>
        <begin position="247"/>
        <end position="264"/>
    </location>
</feature>